<dbReference type="EMBL" id="DRNF01000318">
    <property type="protein sequence ID" value="HHJ80978.1"/>
    <property type="molecule type" value="Genomic_DNA"/>
</dbReference>
<dbReference type="AlphaFoldDB" id="A0A832N3W8"/>
<dbReference type="Proteomes" id="UP000885832">
    <property type="component" value="Unassembled WGS sequence"/>
</dbReference>
<feature type="repeat" description="TPR" evidence="1">
    <location>
        <begin position="129"/>
        <end position="162"/>
    </location>
</feature>
<organism evidence="3">
    <name type="scientific">Candidatus Tenderia electrophaga</name>
    <dbReference type="NCBI Taxonomy" id="1748243"/>
    <lineage>
        <taxon>Bacteria</taxon>
        <taxon>Pseudomonadati</taxon>
        <taxon>Pseudomonadota</taxon>
        <taxon>Gammaproteobacteria</taxon>
        <taxon>Candidatus Tenderiales</taxon>
        <taxon>Candidatus Tenderiaceae</taxon>
        <taxon>Candidatus Tenderia</taxon>
    </lineage>
</organism>
<comment type="caution">
    <text evidence="3">The sequence shown here is derived from an EMBL/GenBank/DDBJ whole genome shotgun (WGS) entry which is preliminary data.</text>
</comment>
<gene>
    <name evidence="3" type="ORF">ENJ65_05030</name>
</gene>
<proteinExistence type="predicted"/>
<feature type="signal peptide" evidence="2">
    <location>
        <begin position="1"/>
        <end position="23"/>
    </location>
</feature>
<dbReference type="Pfam" id="PF14559">
    <property type="entry name" value="TPR_19"/>
    <property type="match status" value="1"/>
</dbReference>
<evidence type="ECO:0000313" key="3">
    <source>
        <dbReference type="EMBL" id="HHJ80978.1"/>
    </source>
</evidence>
<evidence type="ECO:0000256" key="1">
    <source>
        <dbReference type="PROSITE-ProRule" id="PRU00339"/>
    </source>
</evidence>
<feature type="repeat" description="TPR" evidence="1">
    <location>
        <begin position="60"/>
        <end position="93"/>
    </location>
</feature>
<feature type="non-terminal residue" evidence="3">
    <location>
        <position position="284"/>
    </location>
</feature>
<protein>
    <submittedName>
        <fullName evidence="3">Tetratricopeptide repeat protein</fullName>
    </submittedName>
</protein>
<keyword evidence="1" id="KW-0802">TPR repeat</keyword>
<dbReference type="PANTHER" id="PTHR12558">
    <property type="entry name" value="CELL DIVISION CYCLE 16,23,27"/>
    <property type="match status" value="1"/>
</dbReference>
<dbReference type="PROSITE" id="PS50005">
    <property type="entry name" value="TPR"/>
    <property type="match status" value="4"/>
</dbReference>
<evidence type="ECO:0000256" key="2">
    <source>
        <dbReference type="SAM" id="SignalP"/>
    </source>
</evidence>
<keyword evidence="2" id="KW-0732">Signal</keyword>
<dbReference type="InterPro" id="IPR019734">
    <property type="entry name" value="TPR_rpt"/>
</dbReference>
<dbReference type="SUPFAM" id="SSF48452">
    <property type="entry name" value="TPR-like"/>
    <property type="match status" value="1"/>
</dbReference>
<reference evidence="3" key="1">
    <citation type="journal article" date="2020" name="mSystems">
        <title>Genome- and Community-Level Interaction Insights into Carbon Utilization and Element Cycling Functions of Hydrothermarchaeota in Hydrothermal Sediment.</title>
        <authorList>
            <person name="Zhou Z."/>
            <person name="Liu Y."/>
            <person name="Xu W."/>
            <person name="Pan J."/>
            <person name="Luo Z.H."/>
            <person name="Li M."/>
        </authorList>
    </citation>
    <scope>NUCLEOTIDE SEQUENCE [LARGE SCALE GENOMIC DNA]</scope>
    <source>
        <strain evidence="3">HyVt-505</strain>
    </source>
</reference>
<feature type="chain" id="PRO_5033057917" evidence="2">
    <location>
        <begin position="24"/>
        <end position="284"/>
    </location>
</feature>
<accession>A0A832N3W8</accession>
<dbReference type="PANTHER" id="PTHR12558:SF13">
    <property type="entry name" value="CELL DIVISION CYCLE PROTEIN 27 HOMOLOG"/>
    <property type="match status" value="1"/>
</dbReference>
<dbReference type="Gene3D" id="1.25.40.10">
    <property type="entry name" value="Tetratricopeptide repeat domain"/>
    <property type="match status" value="2"/>
</dbReference>
<feature type="repeat" description="TPR" evidence="1">
    <location>
        <begin position="197"/>
        <end position="230"/>
    </location>
</feature>
<feature type="repeat" description="TPR" evidence="1">
    <location>
        <begin position="26"/>
        <end position="59"/>
    </location>
</feature>
<name>A0A832N3W8_9GAMM</name>
<dbReference type="Pfam" id="PF13432">
    <property type="entry name" value="TPR_16"/>
    <property type="match status" value="2"/>
</dbReference>
<sequence>MKSFSFSLYFSWLVLCVPTAALSAGVDVYFDKAKGYVSQQEYKSAIIELKNVLQQEPRHAEARFLLGKAYIELGDGASAEKELRKALEFGVDAEKGMPLLGRAYLMQGKSREALAEVKLADSASVEARAKVLVVHGDAQLFQQSIEDAAKAYRSALQLVPDFSGALLGMAKLAINSNNNAESEKYVDQVLADHADDVDALILKGELLRRQAKHEEALDVFSRASKLRPQSPQALLGKAMAEVALQQFDVAEKDLAVILKLAPQHPMANYFQAVIYFQRHEPAKA</sequence>
<dbReference type="InterPro" id="IPR011990">
    <property type="entry name" value="TPR-like_helical_dom_sf"/>
</dbReference>
<dbReference type="SMART" id="SM00028">
    <property type="entry name" value="TPR"/>
    <property type="match status" value="5"/>
</dbReference>